<evidence type="ECO:0000313" key="3">
    <source>
        <dbReference type="EMBL" id="KZV48460.1"/>
    </source>
</evidence>
<sequence length="632" mass="69915">MKMQDSVSWNIILHGLLDQDAFEEGLQLYTQARRIGFDPNTSTLLLLIQAYRSLRAFDEGLKFHGYLIRGGLWSLKSVQNSLLCMYTEIGMEYAENLFEELYEKDVISWSVMIRGYVHHDEILFALNSFNKMATDVGIEADGQTMVSILKGCTNLGDIRLGKSFHGFSLLRGLNYDLFVGNALVDFYCNCTDVASAIRVFSEMYHKNLVTWNSLLCGFVHNEMYPEAFTLFSSMEKSGFVADEVTLVNLIQSCKVVGVLRQCNLIHSKVIQQGFQSNEFAMNSLIDAYGKCNQINYACKVFCQIKRPDVVTWGTMISGFTHCGMPDEAVSVYREMRASVDKSSPVTLLNLIEACALSAELRISNWAHGIAITMGLASHVVLGTAILDMYSKCGAIVECRRVFDQISMKNVVSWSAIISAYGLNGLPRDALSLLSEMKASGFKPNSVTTLSVLSACCHGGLVDEGLSIFNDLANNGAEMKLEHYSCLVDLLARSGHLVDALDIIKHIPVGMNPSASAWGALLSACRNYEDSEFTDRALSQILELEPTSTAGYLLASNIYAARGSWVDAFGMRSLVKRRGIKVVPGFSLVHASNNAYRFAAGDLNHPLSHMLCPVIEQLHLCMKKEVRATTFVS</sequence>
<reference evidence="3 4" key="1">
    <citation type="journal article" date="2015" name="Proc. Natl. Acad. Sci. U.S.A.">
        <title>The resurrection genome of Boea hygrometrica: A blueprint for survival of dehydration.</title>
        <authorList>
            <person name="Xiao L."/>
            <person name="Yang G."/>
            <person name="Zhang L."/>
            <person name="Yang X."/>
            <person name="Zhao S."/>
            <person name="Ji Z."/>
            <person name="Zhou Q."/>
            <person name="Hu M."/>
            <person name="Wang Y."/>
            <person name="Chen M."/>
            <person name="Xu Y."/>
            <person name="Jin H."/>
            <person name="Xiao X."/>
            <person name="Hu G."/>
            <person name="Bao F."/>
            <person name="Hu Y."/>
            <person name="Wan P."/>
            <person name="Li L."/>
            <person name="Deng X."/>
            <person name="Kuang T."/>
            <person name="Xiang C."/>
            <person name="Zhu J.K."/>
            <person name="Oliver M.J."/>
            <person name="He Y."/>
        </authorList>
    </citation>
    <scope>NUCLEOTIDE SEQUENCE [LARGE SCALE GENOMIC DNA]</scope>
    <source>
        <strain evidence="4">cv. XS01</strain>
    </source>
</reference>
<dbReference type="Pfam" id="PF13041">
    <property type="entry name" value="PPR_2"/>
    <property type="match status" value="2"/>
</dbReference>
<dbReference type="GO" id="GO:0009451">
    <property type="term" value="P:RNA modification"/>
    <property type="evidence" value="ECO:0007669"/>
    <property type="project" value="InterPro"/>
</dbReference>
<feature type="repeat" description="PPR" evidence="2">
    <location>
        <begin position="5"/>
        <end position="39"/>
    </location>
</feature>
<organism evidence="3 4">
    <name type="scientific">Dorcoceras hygrometricum</name>
    <dbReference type="NCBI Taxonomy" id="472368"/>
    <lineage>
        <taxon>Eukaryota</taxon>
        <taxon>Viridiplantae</taxon>
        <taxon>Streptophyta</taxon>
        <taxon>Embryophyta</taxon>
        <taxon>Tracheophyta</taxon>
        <taxon>Spermatophyta</taxon>
        <taxon>Magnoliopsida</taxon>
        <taxon>eudicotyledons</taxon>
        <taxon>Gunneridae</taxon>
        <taxon>Pentapetalae</taxon>
        <taxon>asterids</taxon>
        <taxon>lamiids</taxon>
        <taxon>Lamiales</taxon>
        <taxon>Gesneriaceae</taxon>
        <taxon>Didymocarpoideae</taxon>
        <taxon>Trichosporeae</taxon>
        <taxon>Loxocarpinae</taxon>
        <taxon>Dorcoceras</taxon>
    </lineage>
</organism>
<dbReference type="Pfam" id="PF20431">
    <property type="entry name" value="E_motif"/>
    <property type="match status" value="1"/>
</dbReference>
<dbReference type="NCBIfam" id="TIGR00756">
    <property type="entry name" value="PPR"/>
    <property type="match status" value="3"/>
</dbReference>
<protein>
    <submittedName>
        <fullName evidence="3">Pentatricopeptide repeat-containing protein</fullName>
    </submittedName>
</protein>
<dbReference type="FunFam" id="1.25.40.10:FF:000073">
    <property type="entry name" value="Pentatricopeptide repeat-containing protein chloroplastic"/>
    <property type="match status" value="1"/>
</dbReference>
<keyword evidence="4" id="KW-1185">Reference proteome</keyword>
<dbReference type="PANTHER" id="PTHR47926:SF452">
    <property type="entry name" value="PENTATRICOPEPTIDE REPEAT-CONTAINING PROTEIN"/>
    <property type="match status" value="1"/>
</dbReference>
<dbReference type="PROSITE" id="PS51375">
    <property type="entry name" value="PPR"/>
    <property type="match status" value="5"/>
</dbReference>
<dbReference type="AlphaFoldDB" id="A0A2Z7CMY5"/>
<evidence type="ECO:0000313" key="4">
    <source>
        <dbReference type="Proteomes" id="UP000250235"/>
    </source>
</evidence>
<dbReference type="PANTHER" id="PTHR47926">
    <property type="entry name" value="PENTATRICOPEPTIDE REPEAT-CONTAINING PROTEIN"/>
    <property type="match status" value="1"/>
</dbReference>
<dbReference type="InterPro" id="IPR002885">
    <property type="entry name" value="PPR_rpt"/>
</dbReference>
<gene>
    <name evidence="3" type="ORF">F511_18266</name>
</gene>
<evidence type="ECO:0000256" key="1">
    <source>
        <dbReference type="ARBA" id="ARBA00022737"/>
    </source>
</evidence>
<dbReference type="OrthoDB" id="185373at2759"/>
<dbReference type="InterPro" id="IPR011990">
    <property type="entry name" value="TPR-like_helical_dom_sf"/>
</dbReference>
<feature type="repeat" description="PPR" evidence="2">
    <location>
        <begin position="409"/>
        <end position="443"/>
    </location>
</feature>
<dbReference type="Gene3D" id="1.25.40.10">
    <property type="entry name" value="Tetratricopeptide repeat domain"/>
    <property type="match status" value="5"/>
</dbReference>
<evidence type="ECO:0000256" key="2">
    <source>
        <dbReference type="PROSITE-ProRule" id="PRU00708"/>
    </source>
</evidence>
<dbReference type="FunFam" id="1.25.40.10:FF:000343">
    <property type="entry name" value="Pentatricopeptide repeat-containing protein At3g58590"/>
    <property type="match status" value="1"/>
</dbReference>
<dbReference type="FunFam" id="1.25.40.10:FF:001093">
    <property type="entry name" value="Pentatricopeptide repeat-containing protein At2g34400"/>
    <property type="match status" value="1"/>
</dbReference>
<dbReference type="EMBL" id="KQ993856">
    <property type="protein sequence ID" value="KZV48460.1"/>
    <property type="molecule type" value="Genomic_DNA"/>
</dbReference>
<feature type="repeat" description="PPR" evidence="2">
    <location>
        <begin position="207"/>
        <end position="241"/>
    </location>
</feature>
<feature type="repeat" description="PPR" evidence="2">
    <location>
        <begin position="444"/>
        <end position="478"/>
    </location>
</feature>
<keyword evidence="1" id="KW-0677">Repeat</keyword>
<dbReference type="InterPro" id="IPR046848">
    <property type="entry name" value="E_motif"/>
</dbReference>
<accession>A0A2Z7CMY5</accession>
<name>A0A2Z7CMY5_9LAMI</name>
<dbReference type="Proteomes" id="UP000250235">
    <property type="component" value="Unassembled WGS sequence"/>
</dbReference>
<dbReference type="GO" id="GO:0003723">
    <property type="term" value="F:RNA binding"/>
    <property type="evidence" value="ECO:0007669"/>
    <property type="project" value="InterPro"/>
</dbReference>
<dbReference type="Pfam" id="PF01535">
    <property type="entry name" value="PPR"/>
    <property type="match status" value="3"/>
</dbReference>
<dbReference type="InterPro" id="IPR046960">
    <property type="entry name" value="PPR_At4g14850-like_plant"/>
</dbReference>
<proteinExistence type="predicted"/>
<feature type="repeat" description="PPR" evidence="2">
    <location>
        <begin position="308"/>
        <end position="338"/>
    </location>
</feature>